<comment type="caution">
    <text evidence="2">The sequence shown here is derived from an EMBL/GenBank/DDBJ whole genome shotgun (WGS) entry which is preliminary data.</text>
</comment>
<keyword evidence="1" id="KW-0812">Transmembrane</keyword>
<feature type="transmembrane region" description="Helical" evidence="1">
    <location>
        <begin position="115"/>
        <end position="133"/>
    </location>
</feature>
<protein>
    <recommendedName>
        <fullName evidence="4">Lipoprotein</fullName>
    </recommendedName>
</protein>
<organism evidence="2 3">
    <name type="scientific">Actinacidiphila polyblastidii</name>
    <dbReference type="NCBI Taxonomy" id="3110430"/>
    <lineage>
        <taxon>Bacteria</taxon>
        <taxon>Bacillati</taxon>
        <taxon>Actinomycetota</taxon>
        <taxon>Actinomycetes</taxon>
        <taxon>Kitasatosporales</taxon>
        <taxon>Streptomycetaceae</taxon>
        <taxon>Actinacidiphila</taxon>
    </lineage>
</organism>
<dbReference type="RefSeq" id="WP_330800362.1">
    <property type="nucleotide sequence ID" value="NZ_JAZEWV010000050.1"/>
</dbReference>
<dbReference type="EMBL" id="JAZEWV010000050">
    <property type="protein sequence ID" value="MEE4546639.1"/>
    <property type="molecule type" value="Genomic_DNA"/>
</dbReference>
<keyword evidence="1" id="KW-1133">Transmembrane helix</keyword>
<accession>A0ABU7PLD8</accession>
<sequence>MSDVRKRPQRRGPARLFRTVYGQPPLHLLILLASFALCGYAAAKLLDGDWRGIAEWFVGAALIHDLVLVPLYGGTDWLLHRVLRVRGGSTDAAAAAAAEPDVRTAWLRLAVLNHVRVPAFVSLLLLLVYWPLISQDAGPHYQAATLLTPGVFLGRWLLITAALFAASAALLGVRWWRVRGHRRPPRPPVVRSHRPQPPQP</sequence>
<feature type="transmembrane region" description="Helical" evidence="1">
    <location>
        <begin position="53"/>
        <end position="74"/>
    </location>
</feature>
<evidence type="ECO:0000313" key="3">
    <source>
        <dbReference type="Proteomes" id="UP001344658"/>
    </source>
</evidence>
<evidence type="ECO:0008006" key="4">
    <source>
        <dbReference type="Google" id="ProtNLM"/>
    </source>
</evidence>
<gene>
    <name evidence="2" type="ORF">V2S66_32330</name>
</gene>
<feature type="transmembrane region" description="Helical" evidence="1">
    <location>
        <begin position="153"/>
        <end position="176"/>
    </location>
</feature>
<reference evidence="2 3" key="1">
    <citation type="submission" date="2023-12" db="EMBL/GenBank/DDBJ databases">
        <title>Streptomyces sp. V4-01.</title>
        <authorList>
            <person name="Somphong A."/>
            <person name="Phongsopitanun W."/>
        </authorList>
    </citation>
    <scope>NUCLEOTIDE SEQUENCE [LARGE SCALE GENOMIC DNA]</scope>
    <source>
        <strain evidence="2 3">V4-01</strain>
    </source>
</reference>
<proteinExistence type="predicted"/>
<evidence type="ECO:0000256" key="1">
    <source>
        <dbReference type="SAM" id="Phobius"/>
    </source>
</evidence>
<evidence type="ECO:0000313" key="2">
    <source>
        <dbReference type="EMBL" id="MEE4546639.1"/>
    </source>
</evidence>
<keyword evidence="1" id="KW-0472">Membrane</keyword>
<name>A0ABU7PLD8_9ACTN</name>
<keyword evidence="3" id="KW-1185">Reference proteome</keyword>
<dbReference type="Proteomes" id="UP001344658">
    <property type="component" value="Unassembled WGS sequence"/>
</dbReference>